<dbReference type="EMBL" id="KQ964440">
    <property type="protein sequence ID" value="KXN73271.1"/>
    <property type="molecule type" value="Genomic_DNA"/>
</dbReference>
<keyword evidence="2" id="KW-1185">Reference proteome</keyword>
<protein>
    <recommendedName>
        <fullName evidence="3">Fungal-type protein kinase domain-containing protein</fullName>
    </recommendedName>
</protein>
<dbReference type="OrthoDB" id="2408098at2759"/>
<organism evidence="1 2">
    <name type="scientific">Conidiobolus coronatus (strain ATCC 28846 / CBS 209.66 / NRRL 28638)</name>
    <name type="common">Delacroixia coronata</name>
    <dbReference type="NCBI Taxonomy" id="796925"/>
    <lineage>
        <taxon>Eukaryota</taxon>
        <taxon>Fungi</taxon>
        <taxon>Fungi incertae sedis</taxon>
        <taxon>Zoopagomycota</taxon>
        <taxon>Entomophthoromycotina</taxon>
        <taxon>Entomophthoromycetes</taxon>
        <taxon>Entomophthorales</taxon>
        <taxon>Ancylistaceae</taxon>
        <taxon>Conidiobolus</taxon>
    </lineage>
</organism>
<dbReference type="Proteomes" id="UP000070444">
    <property type="component" value="Unassembled WGS sequence"/>
</dbReference>
<proteinExistence type="predicted"/>
<gene>
    <name evidence="1" type="ORF">CONCODRAFT_68505</name>
</gene>
<evidence type="ECO:0000313" key="1">
    <source>
        <dbReference type="EMBL" id="KXN73271.1"/>
    </source>
</evidence>
<evidence type="ECO:0008006" key="3">
    <source>
        <dbReference type="Google" id="ProtNLM"/>
    </source>
</evidence>
<sequence>MQTKVLRRKKRANYEEFGSDLDEYIDIDGIKIALSTNKWDSETVDALNIVSENVDDLGYIFHGNLTLDDDKLKIVVPNWNGTKDSINDITPNRKLRTLLRKAATINSWQISGQQLETLVDGFTDSLLHILGFDDDPLGVYPQYEFSTHFEGVHEITSKPDFTVMKDEVSILVVIEDKTARNANIKNNWKEAQVMGEIFVAAHKLVSLGAFSTGVKYPISVYAVRIVGIFFTFYKSSFTEDYMFQDLNNLPLAIEGNVKRYPSLTDRTKINAFNFCIPSEREEIIRCMSHICFLISKD</sequence>
<reference evidence="1 2" key="1">
    <citation type="journal article" date="2015" name="Genome Biol. Evol.">
        <title>Phylogenomic analyses indicate that early fungi evolved digesting cell walls of algal ancestors of land plants.</title>
        <authorList>
            <person name="Chang Y."/>
            <person name="Wang S."/>
            <person name="Sekimoto S."/>
            <person name="Aerts A.L."/>
            <person name="Choi C."/>
            <person name="Clum A."/>
            <person name="LaButti K.M."/>
            <person name="Lindquist E.A."/>
            <person name="Yee Ngan C."/>
            <person name="Ohm R.A."/>
            <person name="Salamov A.A."/>
            <person name="Grigoriev I.V."/>
            <person name="Spatafora J.W."/>
            <person name="Berbee M.L."/>
        </authorList>
    </citation>
    <scope>NUCLEOTIDE SEQUENCE [LARGE SCALE GENOMIC DNA]</scope>
    <source>
        <strain evidence="1 2">NRRL 28638</strain>
    </source>
</reference>
<name>A0A137PEA4_CONC2</name>
<evidence type="ECO:0000313" key="2">
    <source>
        <dbReference type="Proteomes" id="UP000070444"/>
    </source>
</evidence>
<accession>A0A137PEA4</accession>
<dbReference type="AlphaFoldDB" id="A0A137PEA4"/>